<evidence type="ECO:0000256" key="1">
    <source>
        <dbReference type="SAM" id="MobiDB-lite"/>
    </source>
</evidence>
<reference evidence="2" key="2">
    <citation type="submission" date="2017-06" db="EMBL/GenBank/DDBJ databases">
        <title>WGS assembly of Brachypodium distachyon.</title>
        <authorList>
            <consortium name="The International Brachypodium Initiative"/>
            <person name="Lucas S."/>
            <person name="Harmon-Smith M."/>
            <person name="Lail K."/>
            <person name="Tice H."/>
            <person name="Grimwood J."/>
            <person name="Bruce D."/>
            <person name="Barry K."/>
            <person name="Shu S."/>
            <person name="Lindquist E."/>
            <person name="Wang M."/>
            <person name="Pitluck S."/>
            <person name="Vogel J.P."/>
            <person name="Garvin D.F."/>
            <person name="Mockler T.C."/>
            <person name="Schmutz J."/>
            <person name="Rokhsar D."/>
            <person name="Bevan M.W."/>
        </authorList>
    </citation>
    <scope>NUCLEOTIDE SEQUENCE</scope>
    <source>
        <strain evidence="2">Bd21</strain>
    </source>
</reference>
<reference evidence="3" key="3">
    <citation type="submission" date="2018-08" db="UniProtKB">
        <authorList>
            <consortium name="EnsemblPlants"/>
        </authorList>
    </citation>
    <scope>IDENTIFICATION</scope>
    <source>
        <strain evidence="3">cv. Bd21</strain>
    </source>
</reference>
<gene>
    <name evidence="2" type="ORF">BRADI_4g12295v3</name>
</gene>
<dbReference type="Proteomes" id="UP000008810">
    <property type="component" value="Chromosome 4"/>
</dbReference>
<feature type="compositionally biased region" description="Polar residues" evidence="1">
    <location>
        <begin position="22"/>
        <end position="35"/>
    </location>
</feature>
<organism evidence="2">
    <name type="scientific">Brachypodium distachyon</name>
    <name type="common">Purple false brome</name>
    <name type="synonym">Trachynia distachya</name>
    <dbReference type="NCBI Taxonomy" id="15368"/>
    <lineage>
        <taxon>Eukaryota</taxon>
        <taxon>Viridiplantae</taxon>
        <taxon>Streptophyta</taxon>
        <taxon>Embryophyta</taxon>
        <taxon>Tracheophyta</taxon>
        <taxon>Spermatophyta</taxon>
        <taxon>Magnoliopsida</taxon>
        <taxon>Liliopsida</taxon>
        <taxon>Poales</taxon>
        <taxon>Poaceae</taxon>
        <taxon>BOP clade</taxon>
        <taxon>Pooideae</taxon>
        <taxon>Stipodae</taxon>
        <taxon>Brachypodieae</taxon>
        <taxon>Brachypodium</taxon>
    </lineage>
</organism>
<dbReference type="AlphaFoldDB" id="A0A2K2CMB3"/>
<name>A0A2K2CMB3_BRADI</name>
<protein>
    <submittedName>
        <fullName evidence="2 3">Uncharacterized protein</fullName>
    </submittedName>
</protein>
<accession>A0A2K2CMB3</accession>
<evidence type="ECO:0000313" key="3">
    <source>
        <dbReference type="EnsemblPlants" id="PNT63166"/>
    </source>
</evidence>
<feature type="region of interest" description="Disordered" evidence="1">
    <location>
        <begin position="1"/>
        <end position="83"/>
    </location>
</feature>
<reference evidence="2 3" key="1">
    <citation type="journal article" date="2010" name="Nature">
        <title>Genome sequencing and analysis of the model grass Brachypodium distachyon.</title>
        <authorList>
            <consortium name="International Brachypodium Initiative"/>
        </authorList>
    </citation>
    <scope>NUCLEOTIDE SEQUENCE [LARGE SCALE GENOMIC DNA]</scope>
    <source>
        <strain evidence="2 3">Bd21</strain>
    </source>
</reference>
<feature type="compositionally biased region" description="Pro residues" evidence="1">
    <location>
        <begin position="147"/>
        <end position="161"/>
    </location>
</feature>
<evidence type="ECO:0000313" key="4">
    <source>
        <dbReference type="Proteomes" id="UP000008810"/>
    </source>
</evidence>
<dbReference type="EMBL" id="CM000883">
    <property type="protein sequence ID" value="PNT63166.1"/>
    <property type="molecule type" value="Genomic_DNA"/>
</dbReference>
<dbReference type="InParanoid" id="A0A2K2CMB3"/>
<feature type="compositionally biased region" description="Basic and acidic residues" evidence="1">
    <location>
        <begin position="53"/>
        <end position="70"/>
    </location>
</feature>
<feature type="compositionally biased region" description="Polar residues" evidence="1">
    <location>
        <begin position="165"/>
        <end position="196"/>
    </location>
</feature>
<sequence>METMDEHPPPNQSVGVGADDSQPPQGASLGGNNPPESMEQHPRPNQSRGTADNQHRQEKREHPPAKKSRSDLLLPHGRPASVPDLQAQLGAVQEKMADLEMKMQRDREERAAEREYNAALRGWLQNYVDTFHLKQNLQMVSPQFPILKPPPLPRMPPPRGPSTPGSAASNQSEAAGTLASQGLVTSRNGGASTSRQ</sequence>
<evidence type="ECO:0000313" key="2">
    <source>
        <dbReference type="EMBL" id="PNT63166.1"/>
    </source>
</evidence>
<dbReference type="Gramene" id="PNT63166">
    <property type="protein sequence ID" value="PNT63166"/>
    <property type="gene ID" value="BRADI_4g12295v3"/>
</dbReference>
<keyword evidence="4" id="KW-1185">Reference proteome</keyword>
<feature type="compositionally biased region" description="Polar residues" evidence="1">
    <location>
        <begin position="43"/>
        <end position="52"/>
    </location>
</feature>
<dbReference type="EnsemblPlants" id="PNT63166">
    <property type="protein sequence ID" value="PNT63166"/>
    <property type="gene ID" value="BRADI_4g12295v3"/>
</dbReference>
<feature type="region of interest" description="Disordered" evidence="1">
    <location>
        <begin position="146"/>
        <end position="196"/>
    </location>
</feature>
<proteinExistence type="predicted"/>